<dbReference type="SUPFAM" id="SSF52540">
    <property type="entry name" value="P-loop containing nucleoside triphosphate hydrolases"/>
    <property type="match status" value="1"/>
</dbReference>
<sequence length="261" mass="27695">MELSVRDLDVTLGGRRVLHGVGADFAPGRITAVLGPNGSGKTTLVKSMAGLIEIDGGQVRLGERIIARVPVRERARLIGYLPQDGTAHWNLNVRDLVALGRLPHRAPFAGPGPEDQAEISAALAATDAMHLSDRRVQDVSGGERARVLLARVMAGAPRWLLADEPLAALDPAHQFGMLDQLRGLAATGMGVVIVLHDLAQAARIADDIVILREGRVVASGPREEALTPETLRQGFGVESVMVEVEAGVVLPVLTGRTPRLD</sequence>
<organism evidence="7 8">
    <name type="scientific">Sphingomonas rustica</name>
    <dbReference type="NCBI Taxonomy" id="3103142"/>
    <lineage>
        <taxon>Bacteria</taxon>
        <taxon>Pseudomonadati</taxon>
        <taxon>Pseudomonadota</taxon>
        <taxon>Alphaproteobacteria</taxon>
        <taxon>Sphingomonadales</taxon>
        <taxon>Sphingomonadaceae</taxon>
        <taxon>Sphingomonas</taxon>
    </lineage>
</organism>
<protein>
    <submittedName>
        <fullName evidence="7">ABC transporter ATP-binding protein</fullName>
    </submittedName>
</protein>
<name>A0ABV0BBT9_9SPHN</name>
<dbReference type="InterPro" id="IPR027417">
    <property type="entry name" value="P-loop_NTPase"/>
</dbReference>
<dbReference type="RefSeq" id="WP_346248067.1">
    <property type="nucleotide sequence ID" value="NZ_JBDIZK010000011.1"/>
</dbReference>
<dbReference type="Pfam" id="PF00005">
    <property type="entry name" value="ABC_tran"/>
    <property type="match status" value="1"/>
</dbReference>
<keyword evidence="2" id="KW-0547">Nucleotide-binding</keyword>
<dbReference type="GO" id="GO:0005524">
    <property type="term" value="F:ATP binding"/>
    <property type="evidence" value="ECO:0007669"/>
    <property type="project" value="UniProtKB-KW"/>
</dbReference>
<dbReference type="CDD" id="cd03214">
    <property type="entry name" value="ABC_Iron-Siderophores_B12_Hemin"/>
    <property type="match status" value="1"/>
</dbReference>
<dbReference type="PANTHER" id="PTHR42794">
    <property type="entry name" value="HEMIN IMPORT ATP-BINDING PROTEIN HMUV"/>
    <property type="match status" value="1"/>
</dbReference>
<dbReference type="PROSITE" id="PS00211">
    <property type="entry name" value="ABC_TRANSPORTER_1"/>
    <property type="match status" value="1"/>
</dbReference>
<dbReference type="Proteomes" id="UP001427805">
    <property type="component" value="Unassembled WGS sequence"/>
</dbReference>
<comment type="function">
    <text evidence="5">Part of the ABC transporter complex HmuTUV involved in hemin import. Responsible for energy coupling to the transport system.</text>
</comment>
<keyword evidence="1" id="KW-0813">Transport</keyword>
<evidence type="ECO:0000259" key="6">
    <source>
        <dbReference type="PROSITE" id="PS50893"/>
    </source>
</evidence>
<dbReference type="PROSITE" id="PS50893">
    <property type="entry name" value="ABC_TRANSPORTER_2"/>
    <property type="match status" value="1"/>
</dbReference>
<keyword evidence="3 7" id="KW-0067">ATP-binding</keyword>
<dbReference type="Gene3D" id="3.40.50.300">
    <property type="entry name" value="P-loop containing nucleotide triphosphate hydrolases"/>
    <property type="match status" value="1"/>
</dbReference>
<evidence type="ECO:0000256" key="5">
    <source>
        <dbReference type="ARBA" id="ARBA00037066"/>
    </source>
</evidence>
<proteinExistence type="predicted"/>
<evidence type="ECO:0000256" key="2">
    <source>
        <dbReference type="ARBA" id="ARBA00022741"/>
    </source>
</evidence>
<evidence type="ECO:0000313" key="8">
    <source>
        <dbReference type="Proteomes" id="UP001427805"/>
    </source>
</evidence>
<keyword evidence="4" id="KW-1278">Translocase</keyword>
<dbReference type="InterPro" id="IPR003439">
    <property type="entry name" value="ABC_transporter-like_ATP-bd"/>
</dbReference>
<evidence type="ECO:0000313" key="7">
    <source>
        <dbReference type="EMBL" id="MEN3749027.1"/>
    </source>
</evidence>
<comment type="caution">
    <text evidence="7">The sequence shown here is derived from an EMBL/GenBank/DDBJ whole genome shotgun (WGS) entry which is preliminary data.</text>
</comment>
<dbReference type="PANTHER" id="PTHR42794:SF1">
    <property type="entry name" value="HEMIN IMPORT ATP-BINDING PROTEIN HMUV"/>
    <property type="match status" value="1"/>
</dbReference>
<gene>
    <name evidence="7" type="ORF">TPR58_17765</name>
</gene>
<dbReference type="EMBL" id="JBDIZK010000011">
    <property type="protein sequence ID" value="MEN3749027.1"/>
    <property type="molecule type" value="Genomic_DNA"/>
</dbReference>
<evidence type="ECO:0000256" key="4">
    <source>
        <dbReference type="ARBA" id="ARBA00022967"/>
    </source>
</evidence>
<keyword evidence="8" id="KW-1185">Reference proteome</keyword>
<dbReference type="InterPro" id="IPR017871">
    <property type="entry name" value="ABC_transporter-like_CS"/>
</dbReference>
<evidence type="ECO:0000256" key="3">
    <source>
        <dbReference type="ARBA" id="ARBA00022840"/>
    </source>
</evidence>
<dbReference type="InterPro" id="IPR003593">
    <property type="entry name" value="AAA+_ATPase"/>
</dbReference>
<feature type="domain" description="ABC transporter" evidence="6">
    <location>
        <begin position="3"/>
        <end position="238"/>
    </location>
</feature>
<accession>A0ABV0BBT9</accession>
<dbReference type="SMART" id="SM00382">
    <property type="entry name" value="AAA"/>
    <property type="match status" value="1"/>
</dbReference>
<evidence type="ECO:0000256" key="1">
    <source>
        <dbReference type="ARBA" id="ARBA00022448"/>
    </source>
</evidence>
<reference evidence="7 8" key="1">
    <citation type="submission" date="2024-05" db="EMBL/GenBank/DDBJ databases">
        <title>Sphingomonas sp. HF-S3 16S ribosomal RNA gene Genome sequencing and assembly.</title>
        <authorList>
            <person name="Lee H."/>
        </authorList>
    </citation>
    <scope>NUCLEOTIDE SEQUENCE [LARGE SCALE GENOMIC DNA]</scope>
    <source>
        <strain evidence="7 8">HF-S3</strain>
    </source>
</reference>